<sequence length="272" mass="31577">MISSLDELHENWPKMLLPHVWRYSDFNPEGKKVVGYDFKYYLVFFDDGSDLRVDVNNCIDYIEEEEALPRFLKNQLRMAGLVTPGVGFPLSPPYPTVTAMRKFKMLVRNANIFIIMMATRNVNDFLEDAALHHKYAFRSRETPMSDVDKRLVMMASWNTYVIVLKFMVKTLFENCPSLPVIMLITHHPLLRTFILHLLVRHFVLAYCASSPDTDISEHFINVGELLMLDLQNIVRRELNIVKSNVMVPYLALLIIQNIITAIRFSITASFRS</sequence>
<name>A0A8B7PKL8_HYAAZ</name>
<evidence type="ECO:0000313" key="3">
    <source>
        <dbReference type="RefSeq" id="XP_018026540.1"/>
    </source>
</evidence>
<feature type="transmembrane region" description="Helical" evidence="1">
    <location>
        <begin position="246"/>
        <end position="266"/>
    </location>
</feature>
<organism evidence="2 3">
    <name type="scientific">Hyalella azteca</name>
    <name type="common">Amphipod</name>
    <dbReference type="NCBI Taxonomy" id="294128"/>
    <lineage>
        <taxon>Eukaryota</taxon>
        <taxon>Metazoa</taxon>
        <taxon>Ecdysozoa</taxon>
        <taxon>Arthropoda</taxon>
        <taxon>Crustacea</taxon>
        <taxon>Multicrustacea</taxon>
        <taxon>Malacostraca</taxon>
        <taxon>Eumalacostraca</taxon>
        <taxon>Peracarida</taxon>
        <taxon>Amphipoda</taxon>
        <taxon>Senticaudata</taxon>
        <taxon>Talitrida</taxon>
        <taxon>Talitroidea</taxon>
        <taxon>Hyalellidae</taxon>
        <taxon>Hyalella</taxon>
    </lineage>
</organism>
<keyword evidence="1" id="KW-0812">Transmembrane</keyword>
<keyword evidence="1" id="KW-1133">Transmembrane helix</keyword>
<reference evidence="3" key="1">
    <citation type="submission" date="2025-08" db="UniProtKB">
        <authorList>
            <consortium name="RefSeq"/>
        </authorList>
    </citation>
    <scope>IDENTIFICATION</scope>
    <source>
        <tissue evidence="3">Whole organism</tissue>
    </source>
</reference>
<dbReference type="AlphaFoldDB" id="A0A8B7PKL8"/>
<evidence type="ECO:0000313" key="2">
    <source>
        <dbReference type="Proteomes" id="UP000694843"/>
    </source>
</evidence>
<dbReference type="Proteomes" id="UP000694843">
    <property type="component" value="Unplaced"/>
</dbReference>
<proteinExistence type="predicted"/>
<dbReference type="GeneID" id="108681966"/>
<dbReference type="RefSeq" id="XP_018026540.1">
    <property type="nucleotide sequence ID" value="XM_018171051.2"/>
</dbReference>
<dbReference type="KEGG" id="hazt:108681966"/>
<accession>A0A8B7PKL8</accession>
<protein>
    <submittedName>
        <fullName evidence="3">Uncharacterized protein LOC108681966</fullName>
    </submittedName>
</protein>
<evidence type="ECO:0000256" key="1">
    <source>
        <dbReference type="SAM" id="Phobius"/>
    </source>
</evidence>
<gene>
    <name evidence="3" type="primary">LOC108681966</name>
</gene>
<keyword evidence="1" id="KW-0472">Membrane</keyword>
<keyword evidence="2" id="KW-1185">Reference proteome</keyword>